<dbReference type="GO" id="GO:0016787">
    <property type="term" value="F:hydrolase activity"/>
    <property type="evidence" value="ECO:0007669"/>
    <property type="project" value="UniProtKB-KW"/>
</dbReference>
<evidence type="ECO:0000313" key="8">
    <source>
        <dbReference type="Proteomes" id="UP000516361"/>
    </source>
</evidence>
<gene>
    <name evidence="7" type="ORF">OSSY52_07850</name>
</gene>
<dbReference type="GO" id="GO:0003723">
    <property type="term" value="F:RNA binding"/>
    <property type="evidence" value="ECO:0007669"/>
    <property type="project" value="UniProtKB-KW"/>
</dbReference>
<keyword evidence="4" id="KW-0460">Magnesium</keyword>
<keyword evidence="5" id="KW-0694">RNA-binding</keyword>
<dbReference type="CDD" id="cd04453">
    <property type="entry name" value="S1_RNase_E"/>
    <property type="match status" value="1"/>
</dbReference>
<protein>
    <submittedName>
        <fullName evidence="7">Ribonuclease</fullName>
    </submittedName>
</protein>
<dbReference type="PANTHER" id="PTHR30001:SF0">
    <property type="entry name" value="RIBONUCLEASE G"/>
    <property type="match status" value="1"/>
</dbReference>
<dbReference type="GO" id="GO:0005737">
    <property type="term" value="C:cytoplasm"/>
    <property type="evidence" value="ECO:0007669"/>
    <property type="project" value="TreeGrafter"/>
</dbReference>
<evidence type="ECO:0000256" key="2">
    <source>
        <dbReference type="ARBA" id="ARBA00022723"/>
    </source>
</evidence>
<dbReference type="Gene3D" id="2.40.50.140">
    <property type="entry name" value="Nucleic acid-binding proteins"/>
    <property type="match status" value="1"/>
</dbReference>
<organism evidence="7 8">
    <name type="scientific">Tepiditoga spiralis</name>
    <dbReference type="NCBI Taxonomy" id="2108365"/>
    <lineage>
        <taxon>Bacteria</taxon>
        <taxon>Thermotogati</taxon>
        <taxon>Thermotogota</taxon>
        <taxon>Thermotogae</taxon>
        <taxon>Petrotogales</taxon>
        <taxon>Petrotogaceae</taxon>
        <taxon>Tepiditoga</taxon>
    </lineage>
</organism>
<accession>A0A7G1G6A5</accession>
<evidence type="ECO:0000256" key="1">
    <source>
        <dbReference type="ARBA" id="ARBA00001946"/>
    </source>
</evidence>
<sequence>MEKIIVCSSVGDEIRVALLEDYELTEIFFEDLEGEKSSGKIFCGRIENDVPSLEAFFVNIGMKKNGFLRYKDILGLKNEYKRGDMLIVQAKKDGNIRKGPLLSMHLNFPGKYIVYIPYGEGSIGISRKISIQNDRERLREIAEDLIYETEGIIFRTNSQSVDRETLEEELNLLRKKWHEVALKYKNTNKPLLLYSEDDFIGFLMRERLDTNVKRIVVDSKNLYNEIKKAIESTEYTPLIELVDKDAFAYMNVYNQMDDIFAKKINLRNGGTITIDKTEAMTVIDIDSAANVRGKNVEETSFKTNKEAAIEIARQLRLRNIAGIIIIDFIDMHTKNHHEEIIRVFSEEVKKDRARVTIVGFTGLGLLEVTRKRTTPSIDTMVFAPCPICHGTGRVAAPSIVFNRIIKDMEDSLKNMKEHNIKEVLINVYHNLSGYATPERKKELEKNNNVKIKFEFNWNDPNSYNMRFKK</sequence>
<evidence type="ECO:0000256" key="3">
    <source>
        <dbReference type="ARBA" id="ARBA00022801"/>
    </source>
</evidence>
<dbReference type="GO" id="GO:0006364">
    <property type="term" value="P:rRNA processing"/>
    <property type="evidence" value="ECO:0007669"/>
    <property type="project" value="TreeGrafter"/>
</dbReference>
<dbReference type="PANTHER" id="PTHR30001">
    <property type="entry name" value="RIBONUCLEASE"/>
    <property type="match status" value="1"/>
</dbReference>
<evidence type="ECO:0000256" key="4">
    <source>
        <dbReference type="ARBA" id="ARBA00022842"/>
    </source>
</evidence>
<evidence type="ECO:0000313" key="7">
    <source>
        <dbReference type="EMBL" id="BBE30644.1"/>
    </source>
</evidence>
<dbReference type="EMBL" id="AP018712">
    <property type="protein sequence ID" value="BBE30644.1"/>
    <property type="molecule type" value="Genomic_DNA"/>
</dbReference>
<keyword evidence="2" id="KW-0479">Metal-binding</keyword>
<dbReference type="InterPro" id="IPR012340">
    <property type="entry name" value="NA-bd_OB-fold"/>
</dbReference>
<dbReference type="NCBIfam" id="TIGR00757">
    <property type="entry name" value="RNaseEG"/>
    <property type="match status" value="1"/>
</dbReference>
<comment type="cofactor">
    <cofactor evidence="1">
        <name>Mg(2+)</name>
        <dbReference type="ChEBI" id="CHEBI:18420"/>
    </cofactor>
</comment>
<name>A0A7G1G6A5_9BACT</name>
<reference evidence="7 8" key="1">
    <citation type="submission" date="2018-06" db="EMBL/GenBank/DDBJ databases">
        <title>Genome sequencing of Oceanotoga sp. sy52.</title>
        <authorList>
            <person name="Mori K."/>
        </authorList>
    </citation>
    <scope>NUCLEOTIDE SEQUENCE [LARGE SCALE GENOMIC DNA]</scope>
    <source>
        <strain evidence="8">sy52</strain>
    </source>
</reference>
<evidence type="ECO:0000259" key="6">
    <source>
        <dbReference type="Pfam" id="PF10150"/>
    </source>
</evidence>
<dbReference type="InterPro" id="IPR004659">
    <property type="entry name" value="RNase_E/G"/>
</dbReference>
<dbReference type="InParanoid" id="A0A7G1G6A5"/>
<dbReference type="RefSeq" id="WP_190615721.1">
    <property type="nucleotide sequence ID" value="NZ_AP018712.1"/>
</dbReference>
<dbReference type="SUPFAM" id="SSF50249">
    <property type="entry name" value="Nucleic acid-binding proteins"/>
    <property type="match status" value="1"/>
</dbReference>
<dbReference type="KEGG" id="ocy:OSSY52_07850"/>
<dbReference type="Proteomes" id="UP000516361">
    <property type="component" value="Chromosome"/>
</dbReference>
<proteinExistence type="predicted"/>
<dbReference type="Gene3D" id="3.40.1260.20">
    <property type="entry name" value="Ribonuclease E, catalytic domain"/>
    <property type="match status" value="1"/>
</dbReference>
<dbReference type="GO" id="GO:0004540">
    <property type="term" value="F:RNA nuclease activity"/>
    <property type="evidence" value="ECO:0007669"/>
    <property type="project" value="InterPro"/>
</dbReference>
<keyword evidence="8" id="KW-1185">Reference proteome</keyword>
<dbReference type="InterPro" id="IPR019307">
    <property type="entry name" value="RNA-bd_AU-1/RNase_E/G"/>
</dbReference>
<dbReference type="GO" id="GO:0046872">
    <property type="term" value="F:metal ion binding"/>
    <property type="evidence" value="ECO:0007669"/>
    <property type="project" value="UniProtKB-KW"/>
</dbReference>
<dbReference type="AlphaFoldDB" id="A0A7G1G6A5"/>
<dbReference type="Pfam" id="PF10150">
    <property type="entry name" value="RNase_E_G"/>
    <property type="match status" value="1"/>
</dbReference>
<evidence type="ECO:0000256" key="5">
    <source>
        <dbReference type="ARBA" id="ARBA00022884"/>
    </source>
</evidence>
<keyword evidence="3" id="KW-0378">Hydrolase</keyword>
<feature type="domain" description="RNA-binding protein AU-1/Ribonuclease E/G" evidence="6">
    <location>
        <begin position="108"/>
        <end position="373"/>
    </location>
</feature>